<evidence type="ECO:0008006" key="3">
    <source>
        <dbReference type="Google" id="ProtNLM"/>
    </source>
</evidence>
<proteinExistence type="predicted"/>
<evidence type="ECO:0000313" key="2">
    <source>
        <dbReference type="Proteomes" id="UP001265700"/>
    </source>
</evidence>
<comment type="caution">
    <text evidence="1">The sequence shown here is derived from an EMBL/GenBank/DDBJ whole genome shotgun (WGS) entry which is preliminary data.</text>
</comment>
<dbReference type="EMBL" id="JAVDWU010000007">
    <property type="protein sequence ID" value="MDR7151534.1"/>
    <property type="molecule type" value="Genomic_DNA"/>
</dbReference>
<keyword evidence="2" id="KW-1185">Reference proteome</keyword>
<organism evidence="1 2">
    <name type="scientific">Hydrogenophaga palleronii</name>
    <dbReference type="NCBI Taxonomy" id="65655"/>
    <lineage>
        <taxon>Bacteria</taxon>
        <taxon>Pseudomonadati</taxon>
        <taxon>Pseudomonadota</taxon>
        <taxon>Betaproteobacteria</taxon>
        <taxon>Burkholderiales</taxon>
        <taxon>Comamonadaceae</taxon>
        <taxon>Hydrogenophaga</taxon>
    </lineage>
</organism>
<gene>
    <name evidence="1" type="ORF">J2W49_003510</name>
</gene>
<sequence length="234" mass="26506">MTLDDFKIASITIEARYENAYAMWDAAGSCTKTISKIWPGTILKKAEPGEVALESSGLRVLTGLGTSHIVFRQPKSFEQHAEAISQTFQQWNRILEIDEYTRLGCRVIYEKKYETPELANEAILDLGLVNLPTKKVFNIETTDNQNSFDVRYILGDKRSGTTVRVYQNSTTVDIDTRGAMPDLDRKHTKHTLSIDIDRYTKQAIPAEAFKVTEWLKGTAHLIRRDLPQLIGLAQ</sequence>
<accession>A0ABU1WQF6</accession>
<evidence type="ECO:0000313" key="1">
    <source>
        <dbReference type="EMBL" id="MDR7151534.1"/>
    </source>
</evidence>
<dbReference type="Proteomes" id="UP001265700">
    <property type="component" value="Unassembled WGS sequence"/>
</dbReference>
<reference evidence="1 2" key="1">
    <citation type="submission" date="2023-07" db="EMBL/GenBank/DDBJ databases">
        <title>Sorghum-associated microbial communities from plants grown in Nebraska, USA.</title>
        <authorList>
            <person name="Schachtman D."/>
        </authorList>
    </citation>
    <scope>NUCLEOTIDE SEQUENCE [LARGE SCALE GENOMIC DNA]</scope>
    <source>
        <strain evidence="1 2">4249</strain>
    </source>
</reference>
<dbReference type="RefSeq" id="WP_310319078.1">
    <property type="nucleotide sequence ID" value="NZ_JAVDWU010000007.1"/>
</dbReference>
<name>A0ABU1WQF6_9BURK</name>
<protein>
    <recommendedName>
        <fullName evidence="3">TIGR04255 family protein</fullName>
    </recommendedName>
</protein>